<dbReference type="Proteomes" id="UP000006365">
    <property type="component" value="Chromosome"/>
</dbReference>
<evidence type="ECO:0000256" key="8">
    <source>
        <dbReference type="ARBA" id="ARBA00023136"/>
    </source>
</evidence>
<feature type="transmembrane region" description="Helical" evidence="9">
    <location>
        <begin position="466"/>
        <end position="485"/>
    </location>
</feature>
<evidence type="ECO:0000313" key="12">
    <source>
        <dbReference type="Proteomes" id="UP000006365"/>
    </source>
</evidence>
<dbReference type="EMBL" id="CP002364">
    <property type="protein sequence ID" value="ADW16727.1"/>
    <property type="molecule type" value="Genomic_DNA"/>
</dbReference>
<dbReference type="KEGG" id="dpr:Despr_0551"/>
<reference evidence="11 12" key="1">
    <citation type="journal article" date="2011" name="Stand. Genomic Sci.">
        <title>Complete genome sequence of Desulfobulbus propionicus type strain (1pr3).</title>
        <authorList>
            <person name="Pagani I."/>
            <person name="Lapidus A."/>
            <person name="Nolan M."/>
            <person name="Lucas S."/>
            <person name="Hammon N."/>
            <person name="Deshpande S."/>
            <person name="Cheng J.F."/>
            <person name="Chertkov O."/>
            <person name="Davenport K."/>
            <person name="Tapia R."/>
            <person name="Han C."/>
            <person name="Goodwin L."/>
            <person name="Pitluck S."/>
            <person name="Liolios K."/>
            <person name="Mavromatis K."/>
            <person name="Ivanova N."/>
            <person name="Mikhailova N."/>
            <person name="Pati A."/>
            <person name="Chen A."/>
            <person name="Palaniappan K."/>
            <person name="Land M."/>
            <person name="Hauser L."/>
            <person name="Chang Y.J."/>
            <person name="Jeffries C.D."/>
            <person name="Detter J.C."/>
            <person name="Brambilla E."/>
            <person name="Kannan K.P."/>
            <person name="Djao O.D."/>
            <person name="Rohde M."/>
            <person name="Pukall R."/>
            <person name="Spring S."/>
            <person name="Goker M."/>
            <person name="Sikorski J."/>
            <person name="Woyke T."/>
            <person name="Bristow J."/>
            <person name="Eisen J.A."/>
            <person name="Markowitz V."/>
            <person name="Hugenholtz P."/>
            <person name="Kyrpides N.C."/>
            <person name="Klenk H.P."/>
        </authorList>
    </citation>
    <scope>NUCLEOTIDE SEQUENCE [LARGE SCALE GENOMIC DNA]</scope>
    <source>
        <strain evidence="12">ATCC 33891 / DSM 2032 / 1pr3</strain>
    </source>
</reference>
<dbReference type="GO" id="GO:0043190">
    <property type="term" value="C:ATP-binding cassette (ABC) transporter complex"/>
    <property type="evidence" value="ECO:0007669"/>
    <property type="project" value="InterPro"/>
</dbReference>
<dbReference type="AlphaFoldDB" id="A0A7U3YJV4"/>
<keyword evidence="5" id="KW-0997">Cell inner membrane</keyword>
<organism evidence="11 12">
    <name type="scientific">Desulfobulbus propionicus (strain ATCC 33891 / DSM 2032 / VKM B-1956 / 1pr3)</name>
    <dbReference type="NCBI Taxonomy" id="577650"/>
    <lineage>
        <taxon>Bacteria</taxon>
        <taxon>Pseudomonadati</taxon>
        <taxon>Thermodesulfobacteriota</taxon>
        <taxon>Desulfobulbia</taxon>
        <taxon>Desulfobulbales</taxon>
        <taxon>Desulfobulbaceae</taxon>
        <taxon>Desulfobulbus</taxon>
    </lineage>
</organism>
<keyword evidence="7 9" id="KW-1133">Transmembrane helix</keyword>
<comment type="subcellular location">
    <subcellularLocation>
        <location evidence="1">Cell inner membrane</location>
        <topology evidence="1">Multi-pass membrane protein</topology>
    </subcellularLocation>
    <subcellularLocation>
        <location evidence="9">Cell membrane</location>
        <topology evidence="9">Multi-pass membrane protein</topology>
    </subcellularLocation>
</comment>
<evidence type="ECO:0000256" key="1">
    <source>
        <dbReference type="ARBA" id="ARBA00004429"/>
    </source>
</evidence>
<evidence type="ECO:0000256" key="6">
    <source>
        <dbReference type="ARBA" id="ARBA00022692"/>
    </source>
</evidence>
<name>A0A7U3YJV4_DESPD</name>
<keyword evidence="6 9" id="KW-0812">Transmembrane</keyword>
<dbReference type="SUPFAM" id="SSF48452">
    <property type="entry name" value="TPR-like"/>
    <property type="match status" value="1"/>
</dbReference>
<dbReference type="Gene3D" id="1.25.40.10">
    <property type="entry name" value="Tetratricopeptide repeat domain"/>
    <property type="match status" value="1"/>
</dbReference>
<dbReference type="PROSITE" id="PS51012">
    <property type="entry name" value="ABC_TM2"/>
    <property type="match status" value="1"/>
</dbReference>
<keyword evidence="12" id="KW-1185">Reference proteome</keyword>
<feature type="transmembrane region" description="Helical" evidence="9">
    <location>
        <begin position="341"/>
        <end position="369"/>
    </location>
</feature>
<dbReference type="Pfam" id="PF01061">
    <property type="entry name" value="ABC2_membrane"/>
    <property type="match status" value="1"/>
</dbReference>
<evidence type="ECO:0000256" key="5">
    <source>
        <dbReference type="ARBA" id="ARBA00022519"/>
    </source>
</evidence>
<dbReference type="GO" id="GO:0140359">
    <property type="term" value="F:ABC-type transporter activity"/>
    <property type="evidence" value="ECO:0007669"/>
    <property type="project" value="InterPro"/>
</dbReference>
<keyword evidence="3 9" id="KW-0813">Transport</keyword>
<keyword evidence="4 9" id="KW-1003">Cell membrane</keyword>
<evidence type="ECO:0000256" key="7">
    <source>
        <dbReference type="ARBA" id="ARBA00022989"/>
    </source>
</evidence>
<dbReference type="PANTHER" id="PTHR30413:SF8">
    <property type="entry name" value="TRANSPORT PERMEASE PROTEIN"/>
    <property type="match status" value="1"/>
</dbReference>
<evidence type="ECO:0000259" key="10">
    <source>
        <dbReference type="PROSITE" id="PS51012"/>
    </source>
</evidence>
<dbReference type="RefSeq" id="WP_015723272.1">
    <property type="nucleotide sequence ID" value="NC_014972.1"/>
</dbReference>
<comment type="similarity">
    <text evidence="2 9">Belongs to the ABC-2 integral membrane protein family.</text>
</comment>
<evidence type="ECO:0000256" key="9">
    <source>
        <dbReference type="RuleBase" id="RU361157"/>
    </source>
</evidence>
<proteinExistence type="inferred from homology"/>
<dbReference type="InterPro" id="IPR013525">
    <property type="entry name" value="ABC2_TM"/>
</dbReference>
<evidence type="ECO:0000313" key="11">
    <source>
        <dbReference type="EMBL" id="ADW16727.1"/>
    </source>
</evidence>
<accession>A0A7U3YJV4</accession>
<gene>
    <name evidence="11" type="ordered locus">Despr_0551</name>
</gene>
<feature type="domain" description="ABC transmembrane type-2" evidence="10">
    <location>
        <begin position="270"/>
        <end position="491"/>
    </location>
</feature>
<feature type="transmembrane region" description="Helical" evidence="9">
    <location>
        <begin position="272"/>
        <end position="295"/>
    </location>
</feature>
<evidence type="ECO:0000256" key="3">
    <source>
        <dbReference type="ARBA" id="ARBA00022448"/>
    </source>
</evidence>
<sequence>MVTDTPPGMEIKTKQNGLPPFSVAAQWPRTAMNEQQWNIAGQRWAILRQVYPQEAQAWVEAAICHQKCGNHDTAESLLRTAMEQFPRHAGVAAAQIRHALICGKMEQADQLARAARDMFQRNLQVLHASAQAAQYCGKMEEALALNAQARTLFPEEPQAWEQYAELAMAAEDWPLALKRWAEVRVRFPKIATGYERAAVAANHLGDDRLARQLKAAREFGHQWLESLHQQNPLPAEEMKAPARSSFFSFVDLVLTKAKMNLKSEASQNYLRYLWWLIDPLLYMTVFYIFFGLILHRGGDNYLAYLLTGLVPFQWFSKTVQQSSNSIVAGKGLMHQVRLSPLFFPLVSIFQNLGKQMLVFIMLALFLILVDLPPTVYWLGFLPIFFVHLTLIVATSCLVAMIVPFIRDVAYLVPTAIQFLLFCSGVFIPLESIPEAWRVLFLVNPVANILHQYRLIFVHQSWPAWELLGWLALGASLALVFVLLGYRRLKSTFPRVVLE</sequence>
<feature type="transmembrane region" description="Helical" evidence="9">
    <location>
        <begin position="375"/>
        <end position="401"/>
    </location>
</feature>
<dbReference type="GO" id="GO:0015920">
    <property type="term" value="P:lipopolysaccharide transport"/>
    <property type="evidence" value="ECO:0007669"/>
    <property type="project" value="TreeGrafter"/>
</dbReference>
<comment type="caution">
    <text evidence="9">Lacks conserved residue(s) required for the propagation of feature annotation.</text>
</comment>
<feature type="transmembrane region" description="Helical" evidence="9">
    <location>
        <begin position="408"/>
        <end position="429"/>
    </location>
</feature>
<evidence type="ECO:0000256" key="2">
    <source>
        <dbReference type="ARBA" id="ARBA00007783"/>
    </source>
</evidence>
<keyword evidence="8 9" id="KW-0472">Membrane</keyword>
<dbReference type="InterPro" id="IPR000412">
    <property type="entry name" value="ABC_2_transport"/>
</dbReference>
<dbReference type="InterPro" id="IPR047817">
    <property type="entry name" value="ABC2_TM_bact-type"/>
</dbReference>
<dbReference type="PRINTS" id="PR00164">
    <property type="entry name" value="ABC2TRNSPORT"/>
</dbReference>
<dbReference type="PANTHER" id="PTHR30413">
    <property type="entry name" value="INNER MEMBRANE TRANSPORT PERMEASE"/>
    <property type="match status" value="1"/>
</dbReference>
<evidence type="ECO:0000256" key="4">
    <source>
        <dbReference type="ARBA" id="ARBA00022475"/>
    </source>
</evidence>
<dbReference type="InterPro" id="IPR011990">
    <property type="entry name" value="TPR-like_helical_dom_sf"/>
</dbReference>
<protein>
    <recommendedName>
        <fullName evidence="9">Transport permease protein</fullName>
    </recommendedName>
</protein>